<dbReference type="InterPro" id="IPR012910">
    <property type="entry name" value="Plug_dom"/>
</dbReference>
<dbReference type="RefSeq" id="WP_034685393.1">
    <property type="nucleotide sequence ID" value="NZ_CP023049.2"/>
</dbReference>
<dbReference type="NCBIfam" id="TIGR04056">
    <property type="entry name" value="OMP_RagA_SusC"/>
    <property type="match status" value="1"/>
</dbReference>
<keyword evidence="9" id="KW-0675">Receptor</keyword>
<dbReference type="Gene3D" id="2.40.170.20">
    <property type="entry name" value="TonB-dependent receptor, beta-barrel domain"/>
    <property type="match status" value="1"/>
</dbReference>
<evidence type="ECO:0000313" key="9">
    <source>
        <dbReference type="EMBL" id="KFF25653.1"/>
    </source>
</evidence>
<comment type="subcellular location">
    <subcellularLocation>
        <location evidence="1 7">Cell outer membrane</location>
        <topology evidence="1 7">Multi-pass membrane protein</topology>
    </subcellularLocation>
</comment>
<dbReference type="PROSITE" id="PS52016">
    <property type="entry name" value="TONB_DEPENDENT_REC_3"/>
    <property type="match status" value="1"/>
</dbReference>
<gene>
    <name evidence="9" type="ORF">IQ37_12080</name>
</gene>
<comment type="caution">
    <text evidence="9">The sequence shown here is derived from an EMBL/GenBank/DDBJ whole genome shotgun (WGS) entry which is preliminary data.</text>
</comment>
<keyword evidence="5 7" id="KW-0472">Membrane</keyword>
<evidence type="ECO:0000259" key="8">
    <source>
        <dbReference type="Pfam" id="PF07715"/>
    </source>
</evidence>
<keyword evidence="3 7" id="KW-1134">Transmembrane beta strand</keyword>
<dbReference type="Gene3D" id="2.170.130.10">
    <property type="entry name" value="TonB-dependent receptor, plug domain"/>
    <property type="match status" value="1"/>
</dbReference>
<comment type="similarity">
    <text evidence="7">Belongs to the TonB-dependent receptor family.</text>
</comment>
<evidence type="ECO:0000256" key="5">
    <source>
        <dbReference type="ARBA" id="ARBA00023136"/>
    </source>
</evidence>
<keyword evidence="6 7" id="KW-0998">Cell outer membrane</keyword>
<evidence type="ECO:0000256" key="4">
    <source>
        <dbReference type="ARBA" id="ARBA00022692"/>
    </source>
</evidence>
<proteinExistence type="inferred from homology"/>
<evidence type="ECO:0000256" key="3">
    <source>
        <dbReference type="ARBA" id="ARBA00022452"/>
    </source>
</evidence>
<evidence type="ECO:0000256" key="1">
    <source>
        <dbReference type="ARBA" id="ARBA00004571"/>
    </source>
</evidence>
<protein>
    <submittedName>
        <fullName evidence="9">TonB-dependent receptor</fullName>
    </submittedName>
</protein>
<dbReference type="eggNOG" id="COG1629">
    <property type="taxonomic scope" value="Bacteria"/>
</dbReference>
<reference evidence="9 10" key="1">
    <citation type="submission" date="2014-07" db="EMBL/GenBank/DDBJ databases">
        <title>Genome of Chryseobacterium piperi CTM.</title>
        <authorList>
            <person name="Pipes S.E."/>
            <person name="Stropko S.J."/>
            <person name="Newman J.D."/>
        </authorList>
    </citation>
    <scope>NUCLEOTIDE SEQUENCE [LARGE SCALE GENOMIC DNA]</scope>
    <source>
        <strain evidence="9 10">CTM</strain>
    </source>
</reference>
<evidence type="ECO:0000256" key="7">
    <source>
        <dbReference type="PROSITE-ProRule" id="PRU01360"/>
    </source>
</evidence>
<dbReference type="Proteomes" id="UP000028709">
    <property type="component" value="Unassembled WGS sequence"/>
</dbReference>
<dbReference type="InterPro" id="IPR036942">
    <property type="entry name" value="Beta-barrel_TonB_sf"/>
</dbReference>
<dbReference type="InterPro" id="IPR039426">
    <property type="entry name" value="TonB-dep_rcpt-like"/>
</dbReference>
<dbReference type="EMBL" id="JPRJ01000021">
    <property type="protein sequence ID" value="KFF25653.1"/>
    <property type="molecule type" value="Genomic_DNA"/>
</dbReference>
<dbReference type="GO" id="GO:0009279">
    <property type="term" value="C:cell outer membrane"/>
    <property type="evidence" value="ECO:0007669"/>
    <property type="project" value="UniProtKB-SubCell"/>
</dbReference>
<name>A0A086B9N9_9FLAO</name>
<dbReference type="Pfam" id="PF07715">
    <property type="entry name" value="Plug"/>
    <property type="match status" value="1"/>
</dbReference>
<evidence type="ECO:0000256" key="2">
    <source>
        <dbReference type="ARBA" id="ARBA00022448"/>
    </source>
</evidence>
<feature type="domain" description="TonB-dependent receptor plug" evidence="8">
    <location>
        <begin position="57"/>
        <end position="166"/>
    </location>
</feature>
<keyword evidence="2 7" id="KW-0813">Transport</keyword>
<sequence length="988" mass="110594">MKSTSDYLYYKKGVFFFLMLSIGGSMMGQKLPEKKKDTLKSKDIDEVVMVGYGKQKKINVTGAVSTIGPEVLEDRPVTNVARAIQGASPGLSVTRSSGRPGSESINVEVRGATTVNGATPPLYVIDGVVASQEAFTALNPNDIAGISVLRDGGAAAIYGSRAAGGVLIVTTKTGRKGKMKISYSSSMAIQRPMNLPKRVSLLQEAEYANLARANSGLQPEYSEIDLDYIRRGIEYVTDPSNPNRYITYNQKSIPDMVLRKTYNMYQNNIDFSGGSEKITYMASIGNLQQDGIFKVGEDDFTRWNYRLNLNAQVNDYISIDLRSSYASEYHRRAVDGGYGLEAGGNGIFRQLYTARQRFPVYTEDGRYYIAGTSSIFGYALLKDGGFNRRTVNTLSNIGTITLKNLAKGLEFKAIYGRENLDFNETNFRRTVNFYDKGPAVIGRQNSPNSYQVERRLQLTENFQFLADYTLKLNKHNFHVLGGFQYENTRRDWLTARTSNLYVNENPSLNFTGDQRNKTNSQYIDELALQAFFGRFNYNFNEKYIFEATVRSDESSRLAPGKRIKVFPSFSFAWNMQKEGWFEGSLGFITELKPRVTWAKVGSQAGIGYYDFMRNLSSGNNIIVGIDRTTFVYQSGIPSPNLAWETIETRNIGVDFSLFNNKLSGTFDYYNKFNRNMLVGINLPATVGISTPIVNAGELKVWGWEASLQYKGKIGQDFKYSVTANVSDSDNRVIRYDGGRDVVKQGLNQVVRDRGIFDLIEGYSLNTIWGYKTNGYIQNAEQLANAPRIPGTMPGIGDILYIDQNGDGKIDVGGGRLGDRGDLVNLGNTNPRYLFGLNMFMSWKNIDFSFFVQGVGKRNIMPSSELIFPQQQPWYQPLSIHMDYWRPDNPNAAFPRPMVNGRQNNVPSDKWVVNAAYARLKNVQVGYSLPQSALKGMPISRLRIYVTGEDLLTVSKLGVFKGVIDPEQPYNGINYPFSSSVALGVNVDF</sequence>
<evidence type="ECO:0000313" key="10">
    <source>
        <dbReference type="Proteomes" id="UP000028709"/>
    </source>
</evidence>
<organism evidence="9 10">
    <name type="scientific">Chryseobacterium piperi</name>
    <dbReference type="NCBI Taxonomy" id="558152"/>
    <lineage>
        <taxon>Bacteria</taxon>
        <taxon>Pseudomonadati</taxon>
        <taxon>Bacteroidota</taxon>
        <taxon>Flavobacteriia</taxon>
        <taxon>Flavobacteriales</taxon>
        <taxon>Weeksellaceae</taxon>
        <taxon>Chryseobacterium group</taxon>
        <taxon>Chryseobacterium</taxon>
    </lineage>
</organism>
<dbReference type="SUPFAM" id="SSF56935">
    <property type="entry name" value="Porins"/>
    <property type="match status" value="1"/>
</dbReference>
<dbReference type="STRING" id="558152.IQ37_12080"/>
<dbReference type="InterPro" id="IPR023996">
    <property type="entry name" value="TonB-dep_OMP_SusC/RagA"/>
</dbReference>
<keyword evidence="10" id="KW-1185">Reference proteome</keyword>
<accession>A0A086B9N9</accession>
<dbReference type="InterPro" id="IPR037066">
    <property type="entry name" value="Plug_dom_sf"/>
</dbReference>
<evidence type="ECO:0000256" key="6">
    <source>
        <dbReference type="ARBA" id="ARBA00023237"/>
    </source>
</evidence>
<dbReference type="AlphaFoldDB" id="A0A086B9N9"/>
<keyword evidence="4 7" id="KW-0812">Transmembrane</keyword>